<sequence>MCRQVTDPYESLRVIIIDMPYIEENGMPPRLANPDDQYKAIGNKLQIIADTLDEQQRRRRDLFDQQNIIFSELKTVLLCSAICIGIALTVDVLIE</sequence>
<gene>
    <name evidence="2" type="ORF">EB796_002428</name>
</gene>
<proteinExistence type="predicted"/>
<comment type="caution">
    <text evidence="2">The sequence shown here is derived from an EMBL/GenBank/DDBJ whole genome shotgun (WGS) entry which is preliminary data.</text>
</comment>
<keyword evidence="1" id="KW-1133">Transmembrane helix</keyword>
<dbReference type="AlphaFoldDB" id="A0A7J7KM57"/>
<keyword evidence="3" id="KW-1185">Reference proteome</keyword>
<feature type="transmembrane region" description="Helical" evidence="1">
    <location>
        <begin position="75"/>
        <end position="94"/>
    </location>
</feature>
<reference evidence="2" key="1">
    <citation type="submission" date="2020-06" db="EMBL/GenBank/DDBJ databases">
        <title>Draft genome of Bugula neritina, a colonial animal packing powerful symbionts and potential medicines.</title>
        <authorList>
            <person name="Rayko M."/>
        </authorList>
    </citation>
    <scope>NUCLEOTIDE SEQUENCE [LARGE SCALE GENOMIC DNA]</scope>
    <source>
        <strain evidence="2">Kwan_BN1</strain>
    </source>
</reference>
<name>A0A7J7KM57_BUGNE</name>
<accession>A0A7J7KM57</accession>
<protein>
    <submittedName>
        <fullName evidence="2">Uncharacterized protein</fullName>
    </submittedName>
</protein>
<keyword evidence="1" id="KW-0472">Membrane</keyword>
<dbReference type="Proteomes" id="UP000593567">
    <property type="component" value="Unassembled WGS sequence"/>
</dbReference>
<evidence type="ECO:0000313" key="2">
    <source>
        <dbReference type="EMBL" id="KAF6039233.1"/>
    </source>
</evidence>
<keyword evidence="1" id="KW-0812">Transmembrane</keyword>
<evidence type="ECO:0000256" key="1">
    <source>
        <dbReference type="SAM" id="Phobius"/>
    </source>
</evidence>
<evidence type="ECO:0000313" key="3">
    <source>
        <dbReference type="Proteomes" id="UP000593567"/>
    </source>
</evidence>
<organism evidence="2 3">
    <name type="scientific">Bugula neritina</name>
    <name type="common">Brown bryozoan</name>
    <name type="synonym">Sertularia neritina</name>
    <dbReference type="NCBI Taxonomy" id="10212"/>
    <lineage>
        <taxon>Eukaryota</taxon>
        <taxon>Metazoa</taxon>
        <taxon>Spiralia</taxon>
        <taxon>Lophotrochozoa</taxon>
        <taxon>Bryozoa</taxon>
        <taxon>Gymnolaemata</taxon>
        <taxon>Cheilostomatida</taxon>
        <taxon>Flustrina</taxon>
        <taxon>Buguloidea</taxon>
        <taxon>Bugulidae</taxon>
        <taxon>Bugula</taxon>
    </lineage>
</organism>
<dbReference type="EMBL" id="VXIV02000288">
    <property type="protein sequence ID" value="KAF6039233.1"/>
    <property type="molecule type" value="Genomic_DNA"/>
</dbReference>